<dbReference type="RefSeq" id="WP_115923703.1">
    <property type="nucleotide sequence ID" value="NZ_QTUA01000001.1"/>
</dbReference>
<feature type="compositionally biased region" description="Acidic residues" evidence="1">
    <location>
        <begin position="466"/>
        <end position="477"/>
    </location>
</feature>
<dbReference type="SUPFAM" id="SSF55486">
    <property type="entry name" value="Metalloproteases ('zincins'), catalytic domain"/>
    <property type="match status" value="1"/>
</dbReference>
<dbReference type="OrthoDB" id="8478472at2"/>
<evidence type="ECO:0000313" key="3">
    <source>
        <dbReference type="Proteomes" id="UP000256253"/>
    </source>
</evidence>
<dbReference type="EMBL" id="QTUA01000001">
    <property type="protein sequence ID" value="REF31932.1"/>
    <property type="molecule type" value="Genomic_DNA"/>
</dbReference>
<dbReference type="PANTHER" id="PTHR39420:SF2">
    <property type="entry name" value="HYDROLASE"/>
    <property type="match status" value="1"/>
</dbReference>
<dbReference type="PANTHER" id="PTHR39420">
    <property type="match status" value="1"/>
</dbReference>
<proteinExistence type="predicted"/>
<keyword evidence="3" id="KW-1185">Reference proteome</keyword>
<dbReference type="Gene3D" id="1.20.150.30">
    <property type="entry name" value="Zincin-like metallopeptidase, N-terminal domain"/>
    <property type="match status" value="1"/>
</dbReference>
<name>A0A3D9UR51_9MICO</name>
<organism evidence="2 3">
    <name type="scientific">Calidifontibacter indicus</name>
    <dbReference type="NCBI Taxonomy" id="419650"/>
    <lineage>
        <taxon>Bacteria</taxon>
        <taxon>Bacillati</taxon>
        <taxon>Actinomycetota</taxon>
        <taxon>Actinomycetes</taxon>
        <taxon>Micrococcales</taxon>
        <taxon>Dermacoccaceae</taxon>
        <taxon>Calidifontibacter</taxon>
    </lineage>
</organism>
<feature type="region of interest" description="Disordered" evidence="1">
    <location>
        <begin position="398"/>
        <end position="489"/>
    </location>
</feature>
<dbReference type="Pfam" id="PF10103">
    <property type="entry name" value="Zincin_2"/>
    <property type="match status" value="1"/>
</dbReference>
<dbReference type="AlphaFoldDB" id="A0A3D9UR51"/>
<accession>A0A3D9UR51</accession>
<comment type="caution">
    <text evidence="2">The sequence shown here is derived from an EMBL/GenBank/DDBJ whole genome shotgun (WGS) entry which is preliminary data.</text>
</comment>
<dbReference type="Proteomes" id="UP000256253">
    <property type="component" value="Unassembled WGS sequence"/>
</dbReference>
<reference evidence="2 3" key="1">
    <citation type="submission" date="2018-08" db="EMBL/GenBank/DDBJ databases">
        <title>Sequencing the genomes of 1000 actinobacteria strains.</title>
        <authorList>
            <person name="Klenk H.-P."/>
        </authorList>
    </citation>
    <scope>NUCLEOTIDE SEQUENCE [LARGE SCALE GENOMIC DNA]</scope>
    <source>
        <strain evidence="2 3">DSM 22967</strain>
    </source>
</reference>
<feature type="compositionally biased region" description="Basic and acidic residues" evidence="1">
    <location>
        <begin position="450"/>
        <end position="462"/>
    </location>
</feature>
<dbReference type="NCBIfam" id="TIGR03624">
    <property type="entry name" value="putative hydrolase"/>
    <property type="match status" value="1"/>
</dbReference>
<evidence type="ECO:0000313" key="2">
    <source>
        <dbReference type="EMBL" id="REF31932.1"/>
    </source>
</evidence>
<keyword evidence="2" id="KW-0378">Hydrolase</keyword>
<dbReference type="InterPro" id="IPR018766">
    <property type="entry name" value="Zinicin_2"/>
</dbReference>
<sequence>MNPEERPDDVPDLNELLKHLMGGGDDMREALSEMGLGNIDPAMFAQMQQQVAAMMAAPSDGSFNIEAARDVARRTVSTAGDPSIGPSTARDVDQVVMVAGLWLDQVTNFAGTGAGKAWSRSEWVEATMPTWRRLVEPISDAVNAAVMRAMREQMGQLGAEQLDMPPQMLGQLEPMLGRMSSAVFSMQLGQAVGTLAGELVTGTEVGLPLVEGNPVVIMPTNVAKFAEGLDMDAGELHLYLAVREAARTRLFQNVPWLGPALIAAVQSYAADISIDTDAIEEAMRNADMQDPSGLQEAISGSIFRPEPSEAQKRTLAHLETLLALVEGWVDVVSDRAVRPHLPHADKLAEIVRRRRATGGPAEKVFASLVGLELRPRRMRDAANLFAVLEDAKGAEGRDAAWKHPDFAPGANDLDDPMGYLEGGQRSIEEPAGDARTDAMDDALAALLAQGREEMESERKSDTPEAAADESPESDNESDNGSGDSGDPKE</sequence>
<evidence type="ECO:0000256" key="1">
    <source>
        <dbReference type="SAM" id="MobiDB-lite"/>
    </source>
</evidence>
<gene>
    <name evidence="2" type="ORF">DFJ65_3023</name>
</gene>
<feature type="compositionally biased region" description="Basic and acidic residues" evidence="1">
    <location>
        <begin position="426"/>
        <end position="438"/>
    </location>
</feature>
<dbReference type="GO" id="GO:0016787">
    <property type="term" value="F:hydrolase activity"/>
    <property type="evidence" value="ECO:0007669"/>
    <property type="project" value="UniProtKB-KW"/>
</dbReference>
<protein>
    <submittedName>
        <fullName evidence="2">Putative hydrolase</fullName>
    </submittedName>
</protein>
<dbReference type="InterPro" id="IPR042271">
    <property type="entry name" value="Zinicin_2_N"/>
</dbReference>